<keyword evidence="1" id="KW-0812">Transmembrane</keyword>
<organism evidence="2">
    <name type="scientific">Clostridium tepidum</name>
    <dbReference type="NCBI Taxonomy" id="1962263"/>
    <lineage>
        <taxon>Bacteria</taxon>
        <taxon>Bacillati</taxon>
        <taxon>Bacillota</taxon>
        <taxon>Clostridia</taxon>
        <taxon>Eubacteriales</taxon>
        <taxon>Clostridiaceae</taxon>
        <taxon>Clostridium</taxon>
    </lineage>
</organism>
<feature type="transmembrane region" description="Helical" evidence="1">
    <location>
        <begin position="81"/>
        <end position="114"/>
    </location>
</feature>
<feature type="transmembrane region" description="Helical" evidence="1">
    <location>
        <begin position="50"/>
        <end position="69"/>
    </location>
</feature>
<keyword evidence="1" id="KW-1133">Transmembrane helix</keyword>
<protein>
    <submittedName>
        <fullName evidence="2">Uncharacterized protein</fullName>
    </submittedName>
</protein>
<dbReference type="AlphaFoldDB" id="A0A1S9IA51"/>
<keyword evidence="1" id="KW-0472">Membrane</keyword>
<gene>
    <name evidence="2" type="ORF">BS638_05800</name>
</gene>
<proteinExistence type="predicted"/>
<evidence type="ECO:0000313" key="2">
    <source>
        <dbReference type="EMBL" id="OOO67194.1"/>
    </source>
</evidence>
<dbReference type="EMBL" id="MRAE01000010">
    <property type="protein sequence ID" value="OOO67194.1"/>
    <property type="molecule type" value="Genomic_DNA"/>
</dbReference>
<evidence type="ECO:0000256" key="1">
    <source>
        <dbReference type="SAM" id="Phobius"/>
    </source>
</evidence>
<dbReference type="Proteomes" id="UP000190256">
    <property type="component" value="Unassembled WGS sequence"/>
</dbReference>
<feature type="transmembrane region" description="Helical" evidence="1">
    <location>
        <begin position="19"/>
        <end position="38"/>
    </location>
</feature>
<comment type="caution">
    <text evidence="2">The sequence shown here is derived from an EMBL/GenBank/DDBJ whole genome shotgun (WGS) entry which is preliminary data.</text>
</comment>
<name>A0A1S9IA51_9CLOT</name>
<reference evidence="2" key="1">
    <citation type="submission" date="2016-12" db="EMBL/GenBank/DDBJ databases">
        <title>Clostridium tepidum sp. nov., a close relative of Clostridium sporogenes and Clostridium botulinum Group I.</title>
        <authorList>
            <person name="Dobritsa A.P."/>
            <person name="Kutumbaka K.K."/>
            <person name="Werner K."/>
            <person name="Wiedmann M."/>
            <person name="Asmus A."/>
            <person name="Samadpour M."/>
        </authorList>
    </citation>
    <scope>NUCLEOTIDE SEQUENCE [LARGE SCALE GENOMIC DNA]</scope>
    <source>
        <strain evidence="2">IEH 97212</strain>
    </source>
</reference>
<sequence length="119" mass="13393">MPNFSGIINPYLTAPKDSIFLIISFIFLIVPICIISILNNGINRSSLLSLLFLGYPIICLILGFVSGILKINLLVELILLVFALFFTMIFFFNISILAFMPFYIFLNIIAVLLIKNLIS</sequence>
<accession>A0A1S9IA51</accession>